<feature type="transmembrane region" description="Helical" evidence="2">
    <location>
        <begin position="315"/>
        <end position="339"/>
    </location>
</feature>
<feature type="transmembrane region" description="Helical" evidence="2">
    <location>
        <begin position="663"/>
        <end position="681"/>
    </location>
</feature>
<proteinExistence type="predicted"/>
<evidence type="ECO:0000313" key="5">
    <source>
        <dbReference type="Proteomes" id="UP000237073"/>
    </source>
</evidence>
<dbReference type="Pfam" id="PF10101">
    <property type="entry name" value="DUF2339"/>
    <property type="match status" value="1"/>
</dbReference>
<feature type="transmembrane region" description="Helical" evidence="2">
    <location>
        <begin position="478"/>
        <end position="498"/>
    </location>
</feature>
<feature type="region of interest" description="Disordered" evidence="1">
    <location>
        <begin position="51"/>
        <end position="88"/>
    </location>
</feature>
<feature type="transmembrane region" description="Helical" evidence="2">
    <location>
        <begin position="291"/>
        <end position="309"/>
    </location>
</feature>
<feature type="transmembrane region" description="Helical" evidence="2">
    <location>
        <begin position="693"/>
        <end position="716"/>
    </location>
</feature>
<keyword evidence="5" id="KW-1185">Reference proteome</keyword>
<keyword evidence="2" id="KW-0812">Transmembrane</keyword>
<dbReference type="Proteomes" id="UP000237073">
    <property type="component" value="Unassembled WGS sequence"/>
</dbReference>
<feature type="transmembrane region" description="Helical" evidence="2">
    <location>
        <begin position="266"/>
        <end position="284"/>
    </location>
</feature>
<dbReference type="InterPro" id="IPR019286">
    <property type="entry name" value="DUF2339_TM"/>
</dbReference>
<feature type="transmembrane region" description="Helical" evidence="2">
    <location>
        <begin position="165"/>
        <end position="182"/>
    </location>
</feature>
<feature type="transmembrane region" description="Helical" evidence="2">
    <location>
        <begin position="634"/>
        <end position="651"/>
    </location>
</feature>
<feature type="transmembrane region" description="Helical" evidence="2">
    <location>
        <begin position="827"/>
        <end position="846"/>
    </location>
</feature>
<feature type="transmembrane region" description="Helical" evidence="2">
    <location>
        <begin position="243"/>
        <end position="260"/>
    </location>
</feature>
<evidence type="ECO:0000313" key="6">
    <source>
        <dbReference type="Proteomes" id="UP000247005"/>
    </source>
</evidence>
<feature type="transmembrane region" description="Helical" evidence="2">
    <location>
        <begin position="374"/>
        <end position="393"/>
    </location>
</feature>
<dbReference type="InterPro" id="IPR014600">
    <property type="entry name" value="UCP035905_mem"/>
</dbReference>
<feature type="transmembrane region" description="Helical" evidence="2">
    <location>
        <begin position="134"/>
        <end position="153"/>
    </location>
</feature>
<feature type="compositionally biased region" description="Pro residues" evidence="1">
    <location>
        <begin position="72"/>
        <end position="86"/>
    </location>
</feature>
<feature type="transmembrane region" description="Helical" evidence="2">
    <location>
        <begin position="6"/>
        <end position="27"/>
    </location>
</feature>
<organism evidence="4 6">
    <name type="scientific">Superficieibacter electus</name>
    <dbReference type="NCBI Taxonomy" id="2022662"/>
    <lineage>
        <taxon>Bacteria</taxon>
        <taxon>Pseudomonadati</taxon>
        <taxon>Pseudomonadota</taxon>
        <taxon>Gammaproteobacteria</taxon>
        <taxon>Enterobacterales</taxon>
        <taxon>Enterobacteriaceae</taxon>
        <taxon>Superficieibacter</taxon>
    </lineage>
</organism>
<keyword evidence="2" id="KW-0472">Membrane</keyword>
<dbReference type="EMBL" id="PQGE01000001">
    <property type="protein sequence ID" value="POP47748.1"/>
    <property type="molecule type" value="Genomic_DNA"/>
</dbReference>
<reference evidence="5 6" key="1">
    <citation type="submission" date="2018-01" db="EMBL/GenBank/DDBJ databases">
        <title>Superficieibacter electus gen. nov., sp. nov., an extended-spectrum beta-lactamase possessing member of the Enterobacteriaceae family, isolated from intensive care unit surfaces.</title>
        <authorList>
            <person name="Potter R.F."/>
            <person name="D'Souza A.W."/>
        </authorList>
    </citation>
    <scope>NUCLEOTIDE SEQUENCE [LARGE SCALE GENOMIC DNA]</scope>
    <source>
        <strain evidence="4 6">BP-1</strain>
        <strain evidence="3 5">BP-2</strain>
    </source>
</reference>
<comment type="caution">
    <text evidence="4">The sequence shown here is derived from an EMBL/GenBank/DDBJ whole genome shotgun (WGS) entry which is preliminary data.</text>
</comment>
<feature type="transmembrane region" description="Helical" evidence="2">
    <location>
        <begin position="852"/>
        <end position="873"/>
    </location>
</feature>
<feature type="transmembrane region" description="Helical" evidence="2">
    <location>
        <begin position="594"/>
        <end position="614"/>
    </location>
</feature>
<feature type="transmembrane region" description="Helical" evidence="2">
    <location>
        <begin position="510"/>
        <end position="532"/>
    </location>
</feature>
<dbReference type="EMBL" id="PQGD01000001">
    <property type="protein sequence ID" value="POP50760.1"/>
    <property type="molecule type" value="Genomic_DNA"/>
</dbReference>
<evidence type="ECO:0000313" key="3">
    <source>
        <dbReference type="EMBL" id="POP47748.1"/>
    </source>
</evidence>
<feature type="compositionally biased region" description="Low complexity" evidence="1">
    <location>
        <begin position="60"/>
        <end position="71"/>
    </location>
</feature>
<feature type="transmembrane region" description="Helical" evidence="2">
    <location>
        <begin position="538"/>
        <end position="556"/>
    </location>
</feature>
<dbReference type="RefSeq" id="WP_103674221.1">
    <property type="nucleotide sequence ID" value="NZ_PQGD01000001.1"/>
</dbReference>
<feature type="transmembrane region" description="Helical" evidence="2">
    <location>
        <begin position="761"/>
        <end position="785"/>
    </location>
</feature>
<evidence type="ECO:0000256" key="2">
    <source>
        <dbReference type="SAM" id="Phobius"/>
    </source>
</evidence>
<evidence type="ECO:0000313" key="4">
    <source>
        <dbReference type="EMBL" id="POP50760.1"/>
    </source>
</evidence>
<dbReference type="Proteomes" id="UP000247005">
    <property type="component" value="Unassembled WGS sequence"/>
</dbReference>
<dbReference type="OrthoDB" id="207428at2"/>
<dbReference type="PIRSF" id="PIRSF035905">
    <property type="entry name" value="UCP035905_mp"/>
    <property type="match status" value="1"/>
</dbReference>
<name>A0A2P5GW24_9ENTR</name>
<sequence length="890" mass="98409">MDDIVIFGIIIAIFYLVVLPAVAFNALTKARRNQNQIDRLTAQVAELQKQLTSPEQPWRETTTPTVVESVAPPAPPEPQPFEPPAQVPAAPLSEEPAPVVDVWNDGITLPEKNKYTLPQPVMGLLSWFTQGNPLAKVGIVLLFFGLAFLVKYSVERDLFPVELRLTFAALASIALLGLGWRLRLKNPRYALILQGGAVGALYITIFGAFRLYHLLPHALAFALMLVVCAASVGLAVMQRALSLAMLASIGGYLSPVLLSTGGGSHVALFSYYLLLSAGILTISIWQPWRPLNLLGFIFTFGVGGLWGSQHYRPDFWFSCQLFLLANLIIFGVLSVVLALRSRRVGEKVIDGALLFGTPLVAFGMQYAITRHWTFGPAFSALFFAAGYLLLAWIAMKRYPSLGRQIVIAALALGGVFVTLAIPLALSAQWTSMAWALEGVGVLWLGHTQKQIRMSYSGTALQLLALGSALWAWQNGIGALSFGVGFAILALSWLAASYIWRAVRIHPLWRLISLGLLIGGIALWMACLVGTLWLLQLSWQRAIFLLLALVAASSLLWRQAGIRLHWRALRYAVWLLWPVMTSVVLWQVFVDTSPLHAGWLNVLWLPVLAIAVFLLRREVVPPVKFPLKQVLHLMLFWTILVALGGEIVWQTARFAWGMDEWREAARVAAVALTIKMVLIALRRGIWPVARYRQLYAFWGVLPLLPLAVLFLLFGNLLDGVMPDWHYIPLLNPLDISAMLTLLTLILWWYRIGCVLYPTSGRVMALFSAAVVFWWGNGILLRALAYYSDTAWRIEPLWDSRLIQTTFALLWGLTALSIMTIATRRNVRSGWFTGATLLAIVVIKLFLVDSAGGGGLLRAVAFIGVAVLILIVGYFSPLPPGAGKITDERTDK</sequence>
<dbReference type="PANTHER" id="PTHR38434:SF1">
    <property type="entry name" value="BLL2549 PROTEIN"/>
    <property type="match status" value="1"/>
</dbReference>
<feature type="transmembrane region" description="Helical" evidence="2">
    <location>
        <begin position="568"/>
        <end position="588"/>
    </location>
</feature>
<dbReference type="PANTHER" id="PTHR38434">
    <property type="entry name" value="BLL2549 PROTEIN"/>
    <property type="match status" value="1"/>
</dbReference>
<evidence type="ECO:0000256" key="1">
    <source>
        <dbReference type="SAM" id="MobiDB-lite"/>
    </source>
</evidence>
<feature type="transmembrane region" description="Helical" evidence="2">
    <location>
        <begin position="800"/>
        <end position="820"/>
    </location>
</feature>
<protein>
    <submittedName>
        <fullName evidence="4">DUF2339 domain-containing protein</fullName>
    </submittedName>
</protein>
<feature type="transmembrane region" description="Helical" evidence="2">
    <location>
        <begin position="351"/>
        <end position="368"/>
    </location>
</feature>
<accession>A0A2P5GW24</accession>
<feature type="transmembrane region" description="Helical" evidence="2">
    <location>
        <begin position="405"/>
        <end position="423"/>
    </location>
</feature>
<keyword evidence="2" id="KW-1133">Transmembrane helix</keyword>
<dbReference type="AlphaFoldDB" id="A0A2P5GW24"/>
<feature type="transmembrane region" description="Helical" evidence="2">
    <location>
        <begin position="189"/>
        <end position="212"/>
    </location>
</feature>
<feature type="transmembrane region" description="Helical" evidence="2">
    <location>
        <begin position="218"/>
        <end position="236"/>
    </location>
</feature>
<gene>
    <name evidence="4" type="ORF">CHU32_00980</name>
    <name evidence="3" type="ORF">CHU33_00980</name>
</gene>
<feature type="transmembrane region" description="Helical" evidence="2">
    <location>
        <begin position="728"/>
        <end position="749"/>
    </location>
</feature>